<dbReference type="AlphaFoldDB" id="A0A420VR56"/>
<keyword evidence="2" id="KW-1185">Reference proteome</keyword>
<dbReference type="RefSeq" id="WP_121127028.1">
    <property type="nucleotide sequence ID" value="NZ_RBWS01000026.1"/>
</dbReference>
<organism evidence="1 2">
    <name type="scientific">Sphingobacterium puteale</name>
    <dbReference type="NCBI Taxonomy" id="2420510"/>
    <lineage>
        <taxon>Bacteria</taxon>
        <taxon>Pseudomonadati</taxon>
        <taxon>Bacteroidota</taxon>
        <taxon>Sphingobacteriia</taxon>
        <taxon>Sphingobacteriales</taxon>
        <taxon>Sphingobacteriaceae</taxon>
        <taxon>Sphingobacterium</taxon>
    </lineage>
</organism>
<gene>
    <name evidence="1" type="ORF">D7322_25620</name>
</gene>
<dbReference type="EMBL" id="RBWS01000026">
    <property type="protein sequence ID" value="RKO68775.1"/>
    <property type="molecule type" value="Genomic_DNA"/>
</dbReference>
<sequence>MNYDFLEQEIHDRFGYGNIEVFKPSADKCNFDIVQMEWGFIPLLCQKQETCKDARLGYKDASGKCHHTYIILNAKGGELLLVENIILYWKLLVISNTLAKFIATLFPEAGLIRGEQLKARYLNRQRNGKRRVARRSPCFWNAD</sequence>
<protein>
    <submittedName>
        <fullName evidence="1">Uncharacterized protein</fullName>
    </submittedName>
</protein>
<proteinExistence type="predicted"/>
<name>A0A420VR56_9SPHI</name>
<comment type="caution">
    <text evidence="1">The sequence shown here is derived from an EMBL/GenBank/DDBJ whole genome shotgun (WGS) entry which is preliminary data.</text>
</comment>
<evidence type="ECO:0000313" key="2">
    <source>
        <dbReference type="Proteomes" id="UP000282423"/>
    </source>
</evidence>
<accession>A0A420VR56</accession>
<reference evidence="1 2" key="1">
    <citation type="submission" date="2018-10" db="EMBL/GenBank/DDBJ databases">
        <title>Sphingobacterium sp. M05W1-28.</title>
        <authorList>
            <person name="Cai H."/>
        </authorList>
    </citation>
    <scope>NUCLEOTIDE SEQUENCE [LARGE SCALE GENOMIC DNA]</scope>
    <source>
        <strain evidence="1 2">M05W1-28</strain>
    </source>
</reference>
<dbReference type="Proteomes" id="UP000282423">
    <property type="component" value="Unassembled WGS sequence"/>
</dbReference>
<dbReference type="OrthoDB" id="9782620at2"/>
<evidence type="ECO:0000313" key="1">
    <source>
        <dbReference type="EMBL" id="RKO68775.1"/>
    </source>
</evidence>